<evidence type="ECO:0000313" key="2">
    <source>
        <dbReference type="EMBL" id="EPY24389.1"/>
    </source>
</evidence>
<sequence length="300" mass="33423">MSTFEEAIRNEDNARVRAIVTVGEREREKAELQARIERFRAAEREEAAGRQAAQAELLAEAERYDKWQKRKELSVSKSRSANRDRTAPVATRSRLNELSQPRVHDEPMYGAGTYGKCMHQRTNRVEFPQGRNGAPYTPGVDRDRIVPTSSSSTQHHHTPPRNVERDASIKEIARQHEASAGRQRHQDIEDAARRAALQQGDVTVDDSYGDEGSEDGCADRGHAPSVFSHASSNGPILATGVPHMGLASEKPTTLHHLQAYGGSVGVPRAAREDEEKLDDLSLPEVTTRLVRMQHSQKTRK</sequence>
<reference evidence="2 3" key="1">
    <citation type="journal article" date="2013" name="PLoS ONE">
        <title>Predicting the Proteins of Angomonas deanei, Strigomonas culicis and Their Respective Endosymbionts Reveals New Aspects of the Trypanosomatidae Family.</title>
        <authorList>
            <person name="Motta M.C."/>
            <person name="Martins A.C."/>
            <person name="de Souza S.S."/>
            <person name="Catta-Preta C.M."/>
            <person name="Silva R."/>
            <person name="Klein C.C."/>
            <person name="de Almeida L.G."/>
            <person name="de Lima Cunha O."/>
            <person name="Ciapina L.P."/>
            <person name="Brocchi M."/>
            <person name="Colabardini A.C."/>
            <person name="de Araujo Lima B."/>
            <person name="Machado C.R."/>
            <person name="de Almeida Soares C.M."/>
            <person name="Probst C.M."/>
            <person name="de Menezes C.B."/>
            <person name="Thompson C.E."/>
            <person name="Bartholomeu D.C."/>
            <person name="Gradia D.F."/>
            <person name="Pavoni D.P."/>
            <person name="Grisard E.C."/>
            <person name="Fantinatti-Garboggini F."/>
            <person name="Marchini F.K."/>
            <person name="Rodrigues-Luiz G.F."/>
            <person name="Wagner G."/>
            <person name="Goldman G.H."/>
            <person name="Fietto J.L."/>
            <person name="Elias M.C."/>
            <person name="Goldman M.H."/>
            <person name="Sagot M.F."/>
            <person name="Pereira M."/>
            <person name="Stoco P.H."/>
            <person name="de Mendonca-Neto R.P."/>
            <person name="Teixeira S.M."/>
            <person name="Maciel T.E."/>
            <person name="de Oliveira Mendes T.A."/>
            <person name="Urmenyi T.P."/>
            <person name="de Souza W."/>
            <person name="Schenkman S."/>
            <person name="de Vasconcelos A.T."/>
        </authorList>
    </citation>
    <scope>NUCLEOTIDE SEQUENCE [LARGE SCALE GENOMIC DNA]</scope>
</reference>
<dbReference type="OrthoDB" id="273050at2759"/>
<dbReference type="Proteomes" id="UP000015354">
    <property type="component" value="Unassembled WGS sequence"/>
</dbReference>
<dbReference type="AlphaFoldDB" id="S9U6H9"/>
<name>S9U6H9_9TRYP</name>
<proteinExistence type="predicted"/>
<accession>S9U6H9</accession>
<evidence type="ECO:0000313" key="3">
    <source>
        <dbReference type="Proteomes" id="UP000015354"/>
    </source>
</evidence>
<protein>
    <submittedName>
        <fullName evidence="2">Uncharacterized protein</fullName>
    </submittedName>
</protein>
<feature type="compositionally biased region" description="Acidic residues" evidence="1">
    <location>
        <begin position="203"/>
        <end position="216"/>
    </location>
</feature>
<keyword evidence="3" id="KW-1185">Reference proteome</keyword>
<dbReference type="EMBL" id="ATMH01007205">
    <property type="protein sequence ID" value="EPY24389.1"/>
    <property type="molecule type" value="Genomic_DNA"/>
</dbReference>
<comment type="caution">
    <text evidence="2">The sequence shown here is derived from an EMBL/GenBank/DDBJ whole genome shotgun (WGS) entry which is preliminary data.</text>
</comment>
<feature type="region of interest" description="Disordered" evidence="1">
    <location>
        <begin position="68"/>
        <end position="111"/>
    </location>
</feature>
<evidence type="ECO:0000256" key="1">
    <source>
        <dbReference type="SAM" id="MobiDB-lite"/>
    </source>
</evidence>
<organism evidence="2 3">
    <name type="scientific">Strigomonas culicis</name>
    <dbReference type="NCBI Taxonomy" id="28005"/>
    <lineage>
        <taxon>Eukaryota</taxon>
        <taxon>Discoba</taxon>
        <taxon>Euglenozoa</taxon>
        <taxon>Kinetoplastea</taxon>
        <taxon>Metakinetoplastina</taxon>
        <taxon>Trypanosomatida</taxon>
        <taxon>Trypanosomatidae</taxon>
        <taxon>Strigomonadinae</taxon>
        <taxon>Strigomonas</taxon>
    </lineage>
</organism>
<feature type="compositionally biased region" description="Basic and acidic residues" evidence="1">
    <location>
        <begin position="162"/>
        <end position="193"/>
    </location>
</feature>
<feature type="region of interest" description="Disordered" evidence="1">
    <location>
        <begin position="123"/>
        <end position="235"/>
    </location>
</feature>
<gene>
    <name evidence="2" type="ORF">STCU_07205</name>
</gene>